<reference evidence="2 4" key="1">
    <citation type="submission" date="2020-05" db="EMBL/GenBank/DDBJ databases">
        <title>Comparative genomic analysis of denitrifying bacteria from Halomonas genus.</title>
        <authorList>
            <person name="Wang L."/>
            <person name="Shao Z."/>
        </authorList>
    </citation>
    <scope>NUCLEOTIDE SEQUENCE [LARGE SCALE GENOMIC DNA]</scope>
    <source>
        <strain evidence="2 4">DSM 17331</strain>
    </source>
</reference>
<sequence length="69" mass="7657">MEHFLVDVYAVDPRGHDMHLGGGLFQAPSSKAAEDMATEEYWRPQLANQGFDIGFHTDLPGTGKRVKVL</sequence>
<protein>
    <submittedName>
        <fullName evidence="1">Uncharacterized protein</fullName>
    </submittedName>
</protein>
<evidence type="ECO:0000313" key="1">
    <source>
        <dbReference type="EMBL" id="MBA2779980.1"/>
    </source>
</evidence>
<organism evidence="1 3">
    <name type="scientific">Billgrantia kenyensis</name>
    <dbReference type="NCBI Taxonomy" id="321266"/>
    <lineage>
        <taxon>Bacteria</taxon>
        <taxon>Pseudomonadati</taxon>
        <taxon>Pseudomonadota</taxon>
        <taxon>Gammaproteobacteria</taxon>
        <taxon>Oceanospirillales</taxon>
        <taxon>Halomonadaceae</taxon>
        <taxon>Billgrantia</taxon>
    </lineage>
</organism>
<accession>A0A7W0AEX4</accession>
<reference evidence="1 3" key="2">
    <citation type="submission" date="2020-07" db="EMBL/GenBank/DDBJ databases">
        <title>Identification of Halomonas strains.</title>
        <authorList>
            <person name="Xiao Z."/>
            <person name="Shen J."/>
        </authorList>
    </citation>
    <scope>NUCLEOTIDE SEQUENCE [LARGE SCALE GENOMIC DNA]</scope>
    <source>
        <strain evidence="1 3">DSM 17331</strain>
    </source>
</reference>
<dbReference type="Proteomes" id="UP000518091">
    <property type="component" value="Unassembled WGS sequence"/>
</dbReference>
<dbReference type="Proteomes" id="UP000814353">
    <property type="component" value="Unassembled WGS sequence"/>
</dbReference>
<name>A0A7W0AEX4_9GAMM</name>
<dbReference type="AlphaFoldDB" id="A0A7W0AEX4"/>
<evidence type="ECO:0000313" key="3">
    <source>
        <dbReference type="Proteomes" id="UP000518091"/>
    </source>
</evidence>
<dbReference type="EMBL" id="JACEFT010000018">
    <property type="protein sequence ID" value="MBA2779980.1"/>
    <property type="molecule type" value="Genomic_DNA"/>
</dbReference>
<comment type="caution">
    <text evidence="1">The sequence shown here is derived from an EMBL/GenBank/DDBJ whole genome shotgun (WGS) entry which is preliminary data.</text>
</comment>
<evidence type="ECO:0000313" key="2">
    <source>
        <dbReference type="EMBL" id="MCG6663005.1"/>
    </source>
</evidence>
<evidence type="ECO:0000313" key="4">
    <source>
        <dbReference type="Proteomes" id="UP000814353"/>
    </source>
</evidence>
<keyword evidence="4" id="KW-1185">Reference proteome</keyword>
<dbReference type="RefSeq" id="WP_181515452.1">
    <property type="nucleotide sequence ID" value="NZ_JABFUB010000015.1"/>
</dbReference>
<dbReference type="EMBL" id="JABFUB010000015">
    <property type="protein sequence ID" value="MCG6663005.1"/>
    <property type="molecule type" value="Genomic_DNA"/>
</dbReference>
<gene>
    <name evidence="1" type="ORF">H1D44_13880</name>
    <name evidence="2" type="ORF">HOP48_15820</name>
</gene>
<proteinExistence type="predicted"/>